<dbReference type="EMBL" id="AJWY01014017">
    <property type="protein sequence ID" value="EKC44973.1"/>
    <property type="molecule type" value="Genomic_DNA"/>
</dbReference>
<feature type="domain" description="Cysteinyl-tRNA ligase anticodon binding" evidence="1">
    <location>
        <begin position="32"/>
        <end position="81"/>
    </location>
</feature>
<comment type="caution">
    <text evidence="2">The sequence shown here is derived from an EMBL/GenBank/DDBJ whole genome shotgun (WGS) entry which is preliminary data.</text>
</comment>
<proteinExistence type="predicted"/>
<dbReference type="SUPFAM" id="SSF47323">
    <property type="entry name" value="Anticodon-binding domain of a subclass of class I aminoacyl-tRNA synthetases"/>
    <property type="match status" value="1"/>
</dbReference>
<evidence type="ECO:0000259" key="1">
    <source>
        <dbReference type="Pfam" id="PF23493"/>
    </source>
</evidence>
<dbReference type="AlphaFoldDB" id="K1RHL4"/>
<keyword evidence="2" id="KW-0030">Aminoacyl-tRNA synthetase</keyword>
<dbReference type="GO" id="GO:0004812">
    <property type="term" value="F:aminoacyl-tRNA ligase activity"/>
    <property type="evidence" value="ECO:0007669"/>
    <property type="project" value="UniProtKB-KW"/>
</dbReference>
<dbReference type="InterPro" id="IPR056411">
    <property type="entry name" value="CysS_C"/>
</dbReference>
<protein>
    <submittedName>
        <fullName evidence="2">Cysteinyl-tRNA synthetase</fullName>
    </submittedName>
</protein>
<organism evidence="2">
    <name type="scientific">human gut metagenome</name>
    <dbReference type="NCBI Taxonomy" id="408170"/>
    <lineage>
        <taxon>unclassified sequences</taxon>
        <taxon>metagenomes</taxon>
        <taxon>organismal metagenomes</taxon>
    </lineage>
</organism>
<dbReference type="Pfam" id="PF23493">
    <property type="entry name" value="CysS_C"/>
    <property type="match status" value="1"/>
</dbReference>
<name>K1RHL4_9ZZZZ</name>
<dbReference type="GO" id="GO:0006418">
    <property type="term" value="P:tRNA aminoacylation for protein translation"/>
    <property type="evidence" value="ECO:0007669"/>
    <property type="project" value="InterPro"/>
</dbReference>
<accession>K1RHL4</accession>
<gene>
    <name evidence="2" type="ORF">LEA_20400</name>
</gene>
<dbReference type="InterPro" id="IPR009080">
    <property type="entry name" value="tRNAsynth_Ia_anticodon-bd"/>
</dbReference>
<dbReference type="Gene3D" id="1.20.120.1910">
    <property type="entry name" value="Cysteine-tRNA ligase, C-terminal anti-codon recognition domain"/>
    <property type="match status" value="1"/>
</dbReference>
<reference evidence="2" key="1">
    <citation type="journal article" date="2013" name="Environ. Microbiol.">
        <title>Microbiota from the distal guts of lean and obese adolescents exhibit partial functional redundancy besides clear differences in community structure.</title>
        <authorList>
            <person name="Ferrer M."/>
            <person name="Ruiz A."/>
            <person name="Lanza F."/>
            <person name="Haange S.B."/>
            <person name="Oberbach A."/>
            <person name="Till H."/>
            <person name="Bargiela R."/>
            <person name="Campoy C."/>
            <person name="Segura M.T."/>
            <person name="Richter M."/>
            <person name="von Bergen M."/>
            <person name="Seifert J."/>
            <person name="Suarez A."/>
        </authorList>
    </citation>
    <scope>NUCLEOTIDE SEQUENCE</scope>
</reference>
<keyword evidence="2" id="KW-0436">Ligase</keyword>
<sequence length="84" mass="9259">VIPTSSKELLIFAKELFSELTGVLGLVYEEKDNDLDGKVEELIAARTAARKAKDFAKADSIRDEIAAMGIVLEDTPNGVKWHKK</sequence>
<feature type="non-terminal residue" evidence="2">
    <location>
        <position position="1"/>
    </location>
</feature>
<dbReference type="GO" id="GO:0005524">
    <property type="term" value="F:ATP binding"/>
    <property type="evidence" value="ECO:0007669"/>
    <property type="project" value="InterPro"/>
</dbReference>
<evidence type="ECO:0000313" key="2">
    <source>
        <dbReference type="EMBL" id="EKC44973.1"/>
    </source>
</evidence>